<name>A0ACC2N1I8_9HYME</name>
<reference evidence="1" key="1">
    <citation type="submission" date="2023-04" db="EMBL/GenBank/DDBJ databases">
        <title>A chromosome-level genome assembly of the parasitoid wasp Eretmocerus hayati.</title>
        <authorList>
            <person name="Zhong Y."/>
            <person name="Liu S."/>
            <person name="Liu Y."/>
        </authorList>
    </citation>
    <scope>NUCLEOTIDE SEQUENCE</scope>
    <source>
        <strain evidence="1">ZJU_SS_LIU_2023</strain>
    </source>
</reference>
<dbReference type="Proteomes" id="UP001239111">
    <property type="component" value="Chromosome 4"/>
</dbReference>
<proteinExistence type="predicted"/>
<organism evidence="1 2">
    <name type="scientific">Eretmocerus hayati</name>
    <dbReference type="NCBI Taxonomy" id="131215"/>
    <lineage>
        <taxon>Eukaryota</taxon>
        <taxon>Metazoa</taxon>
        <taxon>Ecdysozoa</taxon>
        <taxon>Arthropoda</taxon>
        <taxon>Hexapoda</taxon>
        <taxon>Insecta</taxon>
        <taxon>Pterygota</taxon>
        <taxon>Neoptera</taxon>
        <taxon>Endopterygota</taxon>
        <taxon>Hymenoptera</taxon>
        <taxon>Apocrita</taxon>
        <taxon>Proctotrupomorpha</taxon>
        <taxon>Chalcidoidea</taxon>
        <taxon>Aphelinidae</taxon>
        <taxon>Aphelininae</taxon>
        <taxon>Eretmocerus</taxon>
    </lineage>
</organism>
<gene>
    <name evidence="1" type="ORF">QAD02_006373</name>
</gene>
<accession>A0ACC2N1I8</accession>
<evidence type="ECO:0000313" key="1">
    <source>
        <dbReference type="EMBL" id="KAJ8664711.1"/>
    </source>
</evidence>
<protein>
    <submittedName>
        <fullName evidence="1">Uncharacterized protein</fullName>
    </submittedName>
</protein>
<keyword evidence="2" id="KW-1185">Reference proteome</keyword>
<evidence type="ECO:0000313" key="2">
    <source>
        <dbReference type="Proteomes" id="UP001239111"/>
    </source>
</evidence>
<dbReference type="EMBL" id="CM056744">
    <property type="protein sequence ID" value="KAJ8664711.1"/>
    <property type="molecule type" value="Genomic_DNA"/>
</dbReference>
<comment type="caution">
    <text evidence="1">The sequence shown here is derived from an EMBL/GenBank/DDBJ whole genome shotgun (WGS) entry which is preliminary data.</text>
</comment>
<sequence>MALYNGEEQLREAGLLDIFPVESTIPHKCVMRILRHANLLLSENRFVDKQYLHLRQAENEKCRSELLELRTEILGSEDADIGEKSTDLYDLLARGRSRLYPRNCRVMQKIQDPDYMQILLTRFPIYGDKLVDIAKYLYLKETAAEKLSRLMGIEREAFPLLIEKILKTLPTRDLRALAKV</sequence>